<dbReference type="Pfam" id="PF01368">
    <property type="entry name" value="DHH"/>
    <property type="match status" value="1"/>
</dbReference>
<reference evidence="3" key="1">
    <citation type="thesis" date="2015" institute="Rutgers" country="The State University of New Jersey, 14 College Farm Rd., New Brunswick, NJ, USA">
        <title>Ammonia toxicity in bacteria and its implications for treatment of and resource recovery from highly nitrogenous organic wastes.</title>
        <authorList>
            <person name="Luther A.K."/>
        </authorList>
    </citation>
    <scope>NUCLEOTIDE SEQUENCE</scope>
    <source>
        <strain evidence="3">RT-10B</strain>
    </source>
</reference>
<dbReference type="AlphaFoldDB" id="A0A2P7Q172"/>
<evidence type="ECO:0000313" key="3">
    <source>
        <dbReference type="EMBL" id="PSJ31706.1"/>
    </source>
</evidence>
<dbReference type="Pfam" id="PF02272">
    <property type="entry name" value="DHHA1"/>
    <property type="match status" value="1"/>
</dbReference>
<dbReference type="PANTHER" id="PTHR47618">
    <property type="entry name" value="BIFUNCTIONAL OLIGORIBONUCLEASE AND PAP PHOSPHATASE NRNA"/>
    <property type="match status" value="1"/>
</dbReference>
<evidence type="ECO:0000259" key="1">
    <source>
        <dbReference type="Pfam" id="PF01368"/>
    </source>
</evidence>
<accession>A0A2P7Q172</accession>
<dbReference type="InterPro" id="IPR051319">
    <property type="entry name" value="Oligoribo/pAp-PDE_c-di-AMP_PDE"/>
</dbReference>
<dbReference type="PANTHER" id="PTHR47618:SF1">
    <property type="entry name" value="BIFUNCTIONAL OLIGORIBONUCLEASE AND PAP PHOSPHATASE NRNA"/>
    <property type="match status" value="1"/>
</dbReference>
<sequence>MNNFIKDIDNILDYIEENDKFLVTSHVSPDGDNIGSSLSINNFLKKIGKEVIYVLDDNYPENLMFLYDEDVKKESSDVKSSDYTVIALDAGDYSRICVDKNILEDSKGIICIDHHVTNGNYGFLKYIDVEGSSTCELVYNLIMRYEERFNRKIIDEDIATYLYAGLITDTGNFQYSNTEESSFFMAAELISRGAKKSYLVEKLFQSNSLEFYKILGEALENLEIIDSKISITAVAKEMMDKHKVKYDDIDGITPYTRDIKGVELGIFIKEKEIGEIKVSFRSKNYVDCSKLASEFGGGGHIRAAGCTIKDLNIDLVRKLLIEKAVEYINIKN</sequence>
<dbReference type="Gene3D" id="3.90.1640.10">
    <property type="entry name" value="inorganic pyrophosphatase (n-terminal core)"/>
    <property type="match status" value="1"/>
</dbReference>
<keyword evidence="4" id="KW-1185">Reference proteome</keyword>
<feature type="domain" description="DDH" evidence="1">
    <location>
        <begin position="20"/>
        <end position="165"/>
    </location>
</feature>
<dbReference type="RefSeq" id="WP_106776445.1">
    <property type="nucleotide sequence ID" value="NZ_JBGGGQ010000001.1"/>
</dbReference>
<dbReference type="InterPro" id="IPR001667">
    <property type="entry name" value="DDH_dom"/>
</dbReference>
<dbReference type="GO" id="GO:0003676">
    <property type="term" value="F:nucleic acid binding"/>
    <property type="evidence" value="ECO:0007669"/>
    <property type="project" value="InterPro"/>
</dbReference>
<gene>
    <name evidence="3" type="ORF">UF10_03490</name>
</gene>
<dbReference type="EMBL" id="JYGE01000003">
    <property type="protein sequence ID" value="PSJ31706.1"/>
    <property type="molecule type" value="Genomic_DNA"/>
</dbReference>
<protein>
    <submittedName>
        <fullName evidence="3">RNA-binding protein</fullName>
    </submittedName>
</protein>
<dbReference type="OrthoDB" id="9803668at2"/>
<dbReference type="InterPro" id="IPR003156">
    <property type="entry name" value="DHHA1_dom"/>
</dbReference>
<dbReference type="SUPFAM" id="SSF64182">
    <property type="entry name" value="DHH phosphoesterases"/>
    <property type="match status" value="1"/>
</dbReference>
<dbReference type="InterPro" id="IPR038763">
    <property type="entry name" value="DHH_sf"/>
</dbReference>
<proteinExistence type="predicted"/>
<dbReference type="Gene3D" id="3.10.310.30">
    <property type="match status" value="1"/>
</dbReference>
<organism evidence="3 4">
    <name type="scientific">Peptostreptococcus russellii</name>
    <dbReference type="NCBI Taxonomy" id="215200"/>
    <lineage>
        <taxon>Bacteria</taxon>
        <taxon>Bacillati</taxon>
        <taxon>Bacillota</taxon>
        <taxon>Clostridia</taxon>
        <taxon>Peptostreptococcales</taxon>
        <taxon>Peptostreptococcaceae</taxon>
        <taxon>Peptostreptococcus</taxon>
    </lineage>
</organism>
<name>A0A2P7Q172_9FIRM</name>
<evidence type="ECO:0000259" key="2">
    <source>
        <dbReference type="Pfam" id="PF02272"/>
    </source>
</evidence>
<feature type="domain" description="DHHA1" evidence="2">
    <location>
        <begin position="238"/>
        <end position="323"/>
    </location>
</feature>
<dbReference type="Proteomes" id="UP000241434">
    <property type="component" value="Unassembled WGS sequence"/>
</dbReference>
<evidence type="ECO:0000313" key="4">
    <source>
        <dbReference type="Proteomes" id="UP000241434"/>
    </source>
</evidence>
<comment type="caution">
    <text evidence="3">The sequence shown here is derived from an EMBL/GenBank/DDBJ whole genome shotgun (WGS) entry which is preliminary data.</text>
</comment>